<dbReference type="InterPro" id="IPR029058">
    <property type="entry name" value="AB_hydrolase_fold"/>
</dbReference>
<dbReference type="Proteomes" id="UP000053558">
    <property type="component" value="Unassembled WGS sequence"/>
</dbReference>
<dbReference type="PANTHER" id="PTHR43798:SF33">
    <property type="entry name" value="HYDROLASE, PUTATIVE (AFU_ORTHOLOGUE AFUA_2G14860)-RELATED"/>
    <property type="match status" value="1"/>
</dbReference>
<dbReference type="GO" id="GO:0016020">
    <property type="term" value="C:membrane"/>
    <property type="evidence" value="ECO:0007669"/>
    <property type="project" value="TreeGrafter"/>
</dbReference>
<protein>
    <submittedName>
        <fullName evidence="3">Alpha beta-hydrolase</fullName>
    </submittedName>
</protein>
<dbReference type="PANTHER" id="PTHR43798">
    <property type="entry name" value="MONOACYLGLYCEROL LIPASE"/>
    <property type="match status" value="1"/>
</dbReference>
<feature type="domain" description="AB hydrolase-1" evidence="2">
    <location>
        <begin position="28"/>
        <end position="240"/>
    </location>
</feature>
<dbReference type="KEGG" id="cput:CONPUDRAFT_169295"/>
<dbReference type="RefSeq" id="XP_007774157.1">
    <property type="nucleotide sequence ID" value="XM_007775967.1"/>
</dbReference>
<dbReference type="SUPFAM" id="SSF53474">
    <property type="entry name" value="alpha/beta-Hydrolases"/>
    <property type="match status" value="1"/>
</dbReference>
<keyword evidence="1" id="KW-1133">Transmembrane helix</keyword>
<dbReference type="Pfam" id="PF12697">
    <property type="entry name" value="Abhydrolase_6"/>
    <property type="match status" value="1"/>
</dbReference>
<name>A0A5M3M8D2_CONPW</name>
<feature type="transmembrane region" description="Helical" evidence="1">
    <location>
        <begin position="81"/>
        <end position="102"/>
    </location>
</feature>
<accession>A0A5M3M8D2</accession>
<evidence type="ECO:0000256" key="1">
    <source>
        <dbReference type="SAM" id="Phobius"/>
    </source>
</evidence>
<evidence type="ECO:0000313" key="4">
    <source>
        <dbReference type="Proteomes" id="UP000053558"/>
    </source>
</evidence>
<dbReference type="GO" id="GO:0016787">
    <property type="term" value="F:hydrolase activity"/>
    <property type="evidence" value="ECO:0007669"/>
    <property type="project" value="UniProtKB-KW"/>
</dbReference>
<dbReference type="EMBL" id="JH711588">
    <property type="protein sequence ID" value="EIW75429.1"/>
    <property type="molecule type" value="Genomic_DNA"/>
</dbReference>
<proteinExistence type="predicted"/>
<keyword evidence="4" id="KW-1185">Reference proteome</keyword>
<evidence type="ECO:0000313" key="3">
    <source>
        <dbReference type="EMBL" id="EIW75429.1"/>
    </source>
</evidence>
<reference evidence="4" key="1">
    <citation type="journal article" date="2012" name="Science">
        <title>The Paleozoic origin of enzymatic lignin decomposition reconstructed from 31 fungal genomes.</title>
        <authorList>
            <person name="Floudas D."/>
            <person name="Binder M."/>
            <person name="Riley R."/>
            <person name="Barry K."/>
            <person name="Blanchette R.A."/>
            <person name="Henrissat B."/>
            <person name="Martinez A.T."/>
            <person name="Otillar R."/>
            <person name="Spatafora J.W."/>
            <person name="Yadav J.S."/>
            <person name="Aerts A."/>
            <person name="Benoit I."/>
            <person name="Boyd A."/>
            <person name="Carlson A."/>
            <person name="Copeland A."/>
            <person name="Coutinho P.M."/>
            <person name="de Vries R.P."/>
            <person name="Ferreira P."/>
            <person name="Findley K."/>
            <person name="Foster B."/>
            <person name="Gaskell J."/>
            <person name="Glotzer D."/>
            <person name="Gorecki P."/>
            <person name="Heitman J."/>
            <person name="Hesse C."/>
            <person name="Hori C."/>
            <person name="Igarashi K."/>
            <person name="Jurgens J.A."/>
            <person name="Kallen N."/>
            <person name="Kersten P."/>
            <person name="Kohler A."/>
            <person name="Kuees U."/>
            <person name="Kumar T.K.A."/>
            <person name="Kuo A."/>
            <person name="LaButti K."/>
            <person name="Larrondo L.F."/>
            <person name="Lindquist E."/>
            <person name="Ling A."/>
            <person name="Lombard V."/>
            <person name="Lucas S."/>
            <person name="Lundell T."/>
            <person name="Martin R."/>
            <person name="McLaughlin D.J."/>
            <person name="Morgenstern I."/>
            <person name="Morin E."/>
            <person name="Murat C."/>
            <person name="Nagy L.G."/>
            <person name="Nolan M."/>
            <person name="Ohm R.A."/>
            <person name="Patyshakuliyeva A."/>
            <person name="Rokas A."/>
            <person name="Ruiz-Duenas F.J."/>
            <person name="Sabat G."/>
            <person name="Salamov A."/>
            <person name="Samejima M."/>
            <person name="Schmutz J."/>
            <person name="Slot J.C."/>
            <person name="St John F."/>
            <person name="Stenlid J."/>
            <person name="Sun H."/>
            <person name="Sun S."/>
            <person name="Syed K."/>
            <person name="Tsang A."/>
            <person name="Wiebenga A."/>
            <person name="Young D."/>
            <person name="Pisabarro A."/>
            <person name="Eastwood D.C."/>
            <person name="Martin F."/>
            <person name="Cullen D."/>
            <person name="Grigoriev I.V."/>
            <person name="Hibbett D.S."/>
        </authorList>
    </citation>
    <scope>NUCLEOTIDE SEQUENCE [LARGE SCALE GENOMIC DNA]</scope>
    <source>
        <strain evidence="4">RWD-64-598 SS2</strain>
    </source>
</reference>
<dbReference type="OrthoDB" id="408373at2759"/>
<organism evidence="3 4">
    <name type="scientific">Coniophora puteana (strain RWD-64-598)</name>
    <name type="common">Brown rot fungus</name>
    <dbReference type="NCBI Taxonomy" id="741705"/>
    <lineage>
        <taxon>Eukaryota</taxon>
        <taxon>Fungi</taxon>
        <taxon>Dikarya</taxon>
        <taxon>Basidiomycota</taxon>
        <taxon>Agaricomycotina</taxon>
        <taxon>Agaricomycetes</taxon>
        <taxon>Agaricomycetidae</taxon>
        <taxon>Boletales</taxon>
        <taxon>Coniophorineae</taxon>
        <taxon>Coniophoraceae</taxon>
        <taxon>Coniophora</taxon>
    </lineage>
</organism>
<dbReference type="AlphaFoldDB" id="A0A5M3M8D2"/>
<dbReference type="InterPro" id="IPR000073">
    <property type="entry name" value="AB_hydrolase_1"/>
</dbReference>
<dbReference type="InterPro" id="IPR050266">
    <property type="entry name" value="AB_hydrolase_sf"/>
</dbReference>
<comment type="caution">
    <text evidence="3">The sequence shown here is derived from an EMBL/GenBank/DDBJ whole genome shotgun (WGS) entry which is preliminary data.</text>
</comment>
<evidence type="ECO:0000259" key="2">
    <source>
        <dbReference type="Pfam" id="PF12697"/>
    </source>
</evidence>
<keyword evidence="1" id="KW-0472">Membrane</keyword>
<dbReference type="GeneID" id="19206190"/>
<dbReference type="Gene3D" id="3.40.50.1820">
    <property type="entry name" value="alpha/beta hydrolase"/>
    <property type="match status" value="1"/>
</dbReference>
<gene>
    <name evidence="3" type="ORF">CONPUDRAFT_169295</name>
</gene>
<keyword evidence="3" id="KW-0378">Hydrolase</keyword>
<keyword evidence="1" id="KW-0812">Transmembrane</keyword>
<sequence>MDINTTIWVPASSEKREKKALLLHELTCSAQSWHAIARELVQRDYTVLAPDLPGHGLGPRLDYYAISEIERVVRHHLTFDLTLVIGHGFGALVLLALIPALISHPRPPLIVLIDPPLTLDKTAIAAYKTMLGVPGEATYPKNYEDAWPSWKREDKLAKAYGEMSCDPEMIRQLFSKSNWSFSYLLSIVPRNVRLRIIHGDPALGSLFGPTDYAYTQLAGKSACHTSHWIVQEDPDAIIDAVMNLEHTGCRGPSSPEPVASL</sequence>